<name>A0A383TUA9_9FLAO</name>
<evidence type="ECO:0000313" key="2">
    <source>
        <dbReference type="EMBL" id="SZD71262.1"/>
    </source>
</evidence>
<proteinExistence type="predicted"/>
<dbReference type="Pfam" id="PF04087">
    <property type="entry name" value="DUF389"/>
    <property type="match status" value="1"/>
</dbReference>
<dbReference type="RefSeq" id="WP_119058877.1">
    <property type="nucleotide sequence ID" value="NZ_UNSC01000001.1"/>
</dbReference>
<evidence type="ECO:0000256" key="1">
    <source>
        <dbReference type="SAM" id="Phobius"/>
    </source>
</evidence>
<feature type="transmembrane region" description="Helical" evidence="1">
    <location>
        <begin position="148"/>
        <end position="164"/>
    </location>
</feature>
<accession>A0A383TUA9</accession>
<dbReference type="EMBL" id="UNSC01000001">
    <property type="protein sequence ID" value="SZD71262.1"/>
    <property type="molecule type" value="Genomic_DNA"/>
</dbReference>
<sequence>MSTFKENIETEKPSFGKLIFDFFKGIFNLSDQVDKTRTREEVLANISFKGMPAFILMASVFVASIGLNANSVAVVIGAMLISPLMGPIMGLGYSVAVNDIDTLKKSLTNFFIMVGIALITSYLYFLFVPLKTLNEQLIGRIEPTSLDVLIGISGGLAGIAAFSSKIKNSNVIAGVAIATALMPPLCTAGYGFAMGSDLIGYKDYTGIGAGLNALYLFFINSVFIGISTFLYIKLNKFPLAKYQNAAQARKTNFIIIILSVITMLPSAFIFYDIIKEEFYKAKVKEFLREEVSPMYQNGFLNINNPILSDRDSLRFITISTLTERVPEEVIKNWNKVLKSKYHLQSTKLIVHQGGYSEDFLRQKSQDFMGSIYLNNQKEIRKKDSIILELQHQIQRLNSDSIPFISVAKELRAQYPNIKNFGYANFSKTNFKSKNIIPTFLIQWDNSYRTKAQREKNEDEKRIRSYLRTRLSLDTLDIVQ</sequence>
<keyword evidence="1" id="KW-0812">Transmembrane</keyword>
<keyword evidence="1" id="KW-0472">Membrane</keyword>
<reference evidence="2 3" key="1">
    <citation type="submission" date="2018-09" db="EMBL/GenBank/DDBJ databases">
        <authorList>
            <consortium name="Pathogen Informatics"/>
        </authorList>
    </citation>
    <scope>NUCLEOTIDE SEQUENCE [LARGE SCALE GENOMIC DNA]</scope>
    <source>
        <strain evidence="2 3">OH-22767</strain>
    </source>
</reference>
<dbReference type="PANTHER" id="PTHR20992">
    <property type="entry name" value="AT15442P-RELATED"/>
    <property type="match status" value="1"/>
</dbReference>
<feature type="transmembrane region" description="Helical" evidence="1">
    <location>
        <begin position="46"/>
        <end position="67"/>
    </location>
</feature>
<dbReference type="AlphaFoldDB" id="A0A383TUA9"/>
<protein>
    <submittedName>
        <fullName evidence="2">Uncharacterized hydrophobic domain</fullName>
    </submittedName>
</protein>
<feature type="transmembrane region" description="Helical" evidence="1">
    <location>
        <begin position="73"/>
        <end position="95"/>
    </location>
</feature>
<dbReference type="InterPro" id="IPR005240">
    <property type="entry name" value="DUF389"/>
</dbReference>
<feature type="transmembrane region" description="Helical" evidence="1">
    <location>
        <begin position="213"/>
        <end position="232"/>
    </location>
</feature>
<dbReference type="PANTHER" id="PTHR20992:SF9">
    <property type="entry name" value="AT15442P-RELATED"/>
    <property type="match status" value="1"/>
</dbReference>
<organism evidence="2 3">
    <name type="scientific">Candidatus Ornithobacterium hominis</name>
    <dbReference type="NCBI Taxonomy" id="2497989"/>
    <lineage>
        <taxon>Bacteria</taxon>
        <taxon>Pseudomonadati</taxon>
        <taxon>Bacteroidota</taxon>
        <taxon>Flavobacteriia</taxon>
        <taxon>Flavobacteriales</taxon>
        <taxon>Weeksellaceae</taxon>
        <taxon>Ornithobacterium</taxon>
    </lineage>
</organism>
<feature type="transmembrane region" description="Helical" evidence="1">
    <location>
        <begin position="171"/>
        <end position="193"/>
    </location>
</feature>
<dbReference type="Proteomes" id="UP000262142">
    <property type="component" value="Unassembled WGS sequence"/>
</dbReference>
<dbReference type="OrthoDB" id="9790659at2"/>
<gene>
    <name evidence="2" type="ORF">SAMEA104719789_00358</name>
</gene>
<keyword evidence="3" id="KW-1185">Reference proteome</keyword>
<keyword evidence="1" id="KW-1133">Transmembrane helix</keyword>
<feature type="transmembrane region" description="Helical" evidence="1">
    <location>
        <begin position="107"/>
        <end position="128"/>
    </location>
</feature>
<evidence type="ECO:0000313" key="3">
    <source>
        <dbReference type="Proteomes" id="UP000262142"/>
    </source>
</evidence>
<feature type="transmembrane region" description="Helical" evidence="1">
    <location>
        <begin position="253"/>
        <end position="274"/>
    </location>
</feature>